<evidence type="ECO:0000313" key="3">
    <source>
        <dbReference type="Proteomes" id="UP000799779"/>
    </source>
</evidence>
<dbReference type="AlphaFoldDB" id="A0A6A5WZM7"/>
<feature type="compositionally biased region" description="Low complexity" evidence="1">
    <location>
        <begin position="93"/>
        <end position="115"/>
    </location>
</feature>
<gene>
    <name evidence="2" type="ORF">P154DRAFT_543352</name>
</gene>
<dbReference type="Pfam" id="PF14555">
    <property type="entry name" value="UBA_4"/>
    <property type="match status" value="1"/>
</dbReference>
<dbReference type="SUPFAM" id="SSF54001">
    <property type="entry name" value="Cysteine proteinases"/>
    <property type="match status" value="1"/>
</dbReference>
<dbReference type="CDD" id="cd14273">
    <property type="entry name" value="UBA_TAP-C_like"/>
    <property type="match status" value="1"/>
</dbReference>
<protein>
    <recommendedName>
        <fullName evidence="4">Ubiquitin interaction motif protein</fullName>
    </recommendedName>
</protein>
<reference evidence="2" key="1">
    <citation type="journal article" date="2020" name="Stud. Mycol.">
        <title>101 Dothideomycetes genomes: a test case for predicting lifestyles and emergence of pathogens.</title>
        <authorList>
            <person name="Haridas S."/>
            <person name="Albert R."/>
            <person name="Binder M."/>
            <person name="Bloem J."/>
            <person name="Labutti K."/>
            <person name="Salamov A."/>
            <person name="Andreopoulos B."/>
            <person name="Baker S."/>
            <person name="Barry K."/>
            <person name="Bills G."/>
            <person name="Bluhm B."/>
            <person name="Cannon C."/>
            <person name="Castanera R."/>
            <person name="Culley D."/>
            <person name="Daum C."/>
            <person name="Ezra D."/>
            <person name="Gonzalez J."/>
            <person name="Henrissat B."/>
            <person name="Kuo A."/>
            <person name="Liang C."/>
            <person name="Lipzen A."/>
            <person name="Lutzoni F."/>
            <person name="Magnuson J."/>
            <person name="Mondo S."/>
            <person name="Nolan M."/>
            <person name="Ohm R."/>
            <person name="Pangilinan J."/>
            <person name="Park H.-J."/>
            <person name="Ramirez L."/>
            <person name="Alfaro M."/>
            <person name="Sun H."/>
            <person name="Tritt A."/>
            <person name="Yoshinaga Y."/>
            <person name="Zwiers L.-H."/>
            <person name="Turgeon B."/>
            <person name="Goodwin S."/>
            <person name="Spatafora J."/>
            <person name="Crous P."/>
            <person name="Grigoriev I."/>
        </authorList>
    </citation>
    <scope>NUCLEOTIDE SEQUENCE</scope>
    <source>
        <strain evidence="2">CBS 123094</strain>
    </source>
</reference>
<proteinExistence type="predicted"/>
<dbReference type="InterPro" id="IPR055335">
    <property type="entry name" value="Ucp6/RUP1"/>
</dbReference>
<dbReference type="GO" id="GO:0005829">
    <property type="term" value="C:cytosol"/>
    <property type="evidence" value="ECO:0007669"/>
    <property type="project" value="TreeGrafter"/>
</dbReference>
<dbReference type="PANTHER" id="PTHR39597">
    <property type="entry name" value="UBA DOMAIN-CONTAINING PROTEIN RUP1"/>
    <property type="match status" value="1"/>
</dbReference>
<dbReference type="InterPro" id="IPR038765">
    <property type="entry name" value="Papain-like_cys_pep_sf"/>
</dbReference>
<dbReference type="EMBL" id="ML977567">
    <property type="protein sequence ID" value="KAF2004525.1"/>
    <property type="molecule type" value="Genomic_DNA"/>
</dbReference>
<dbReference type="Proteomes" id="UP000799779">
    <property type="component" value="Unassembled WGS sequence"/>
</dbReference>
<evidence type="ECO:0008006" key="4">
    <source>
        <dbReference type="Google" id="ProtNLM"/>
    </source>
</evidence>
<feature type="region of interest" description="Disordered" evidence="1">
    <location>
        <begin position="92"/>
        <end position="117"/>
    </location>
</feature>
<evidence type="ECO:0000256" key="1">
    <source>
        <dbReference type="SAM" id="MobiDB-lite"/>
    </source>
</evidence>
<name>A0A6A5WZM7_9PLEO</name>
<accession>A0A6A5WZM7</accession>
<organism evidence="2 3">
    <name type="scientific">Amniculicola lignicola CBS 123094</name>
    <dbReference type="NCBI Taxonomy" id="1392246"/>
    <lineage>
        <taxon>Eukaryota</taxon>
        <taxon>Fungi</taxon>
        <taxon>Dikarya</taxon>
        <taxon>Ascomycota</taxon>
        <taxon>Pezizomycotina</taxon>
        <taxon>Dothideomycetes</taxon>
        <taxon>Pleosporomycetidae</taxon>
        <taxon>Pleosporales</taxon>
        <taxon>Amniculicolaceae</taxon>
        <taxon>Amniculicola</taxon>
    </lineage>
</organism>
<dbReference type="GO" id="GO:0016579">
    <property type="term" value="P:protein deubiquitination"/>
    <property type="evidence" value="ECO:0007669"/>
    <property type="project" value="TreeGrafter"/>
</dbReference>
<evidence type="ECO:0000313" key="2">
    <source>
        <dbReference type="EMBL" id="KAF2004525.1"/>
    </source>
</evidence>
<feature type="region of interest" description="Disordered" evidence="1">
    <location>
        <begin position="645"/>
        <end position="665"/>
    </location>
</feature>
<keyword evidence="3" id="KW-1185">Reference proteome</keyword>
<dbReference type="GO" id="GO:0005634">
    <property type="term" value="C:nucleus"/>
    <property type="evidence" value="ECO:0007669"/>
    <property type="project" value="TreeGrafter"/>
</dbReference>
<sequence length="804" mass="89016">MTAADLEENAQMLAQLVDGQLSHAQAVKFLKISDYNLEAAINKFYDQGLGAISQNLGWDGSAFGADRYGQQDDSNTKVPTFTIDYATGFDNYPHSSAPSRPPSRNSHHSAASSAHMGDAPIQSVENTQESGVIGNAAPVFGPATKESYEANNWALVTTTKSAEYIPDAVASRRKREEGGPVIIKPLPNSDYLPALLAILHSIPLFRNALLAPELPLQTYRLRDDWWSGHATAAALTVDGASIGDAYDLSIIHELQRLMAFLDNSERAYGSVGGLFQLEAWTSERYPRANDDSDVLRFFLTWSRAYENQAPQAQLDGVFRSSVIACGQREDFFILNTIVVRDDSTRDITLYDVLDSELRGNPSQSAYIVDISNVLVFNIKAAKSDATGLDIKIPATLYADRYLESTKQDVDAMFSEMRQYEKQLTDIDSEAAKVKYHKTPNGDKVESLALLKSGMKAFELTENDLIEDPRNTSALAELQSYYDYIERKLEIFEDQKNQIRKLLDSISHRYKGPIDDGTETVMDITADSNAHSTQYTPTHAYKLVGVSTRPSVYYLLHPDTSSNIPDAKQWWRIEYSTATSEAVILRERLTLSQVIQQATSEHKSALFVYANDAATSVPEIPLPEPLVKFVQQDNIAFIRELSSDYPEEEGAGGIEPFGGWNERGDDHVDWKNHQKPDWDLGGRAGGGGGKGYDWNTASAREFHEYHADSGLSSQTLTPRTDMDEEINMMGAQEMREVGVKETHEHGGGVEAWAGMSNASSETVGGDVVMESQASRADVEMVDVNLEEEPSVQHIEVKEEEIRKGG</sequence>
<dbReference type="OrthoDB" id="4489171at2759"/>
<dbReference type="PANTHER" id="PTHR39597:SF1">
    <property type="entry name" value="UBA DOMAIN-CONTAINING PROTEIN RUP1"/>
    <property type="match status" value="1"/>
</dbReference>